<keyword evidence="2" id="KW-1185">Reference proteome</keyword>
<sequence>MVSDLDHLTASDTEIINWCRGYEQNRLQADRLMGPHTSNVVLRLNDHAVVKFGPNVRPSEAANQRLAYQLLNGNSFLVPAVYHYFQDTSVPKEHWLGRPGYLVMEYLQGTLLSEIAPDELPRPCGTLARAIKAMGLTTSARPGPADGAEPRGNIWAPDYRACVTFHTVDDVETWFNRALVRDGTKVRTIPAWTTAAYSGPDCHHQAATAAIIAEGVHDHDRGDSIGPHCHCLGGATVLSPLGWSLQGLILLPIIHRPPFS</sequence>
<name>W9YHT9_9EURO</name>
<dbReference type="GeneID" id="19162749"/>
<dbReference type="Proteomes" id="UP000019484">
    <property type="component" value="Unassembled WGS sequence"/>
</dbReference>
<dbReference type="STRING" id="1182541.W9YHT9"/>
<evidence type="ECO:0008006" key="3">
    <source>
        <dbReference type="Google" id="ProtNLM"/>
    </source>
</evidence>
<dbReference type="OrthoDB" id="3250044at2759"/>
<comment type="caution">
    <text evidence="1">The sequence shown here is derived from an EMBL/GenBank/DDBJ whole genome shotgun (WGS) entry which is preliminary data.</text>
</comment>
<evidence type="ECO:0000313" key="1">
    <source>
        <dbReference type="EMBL" id="EXJ81829.1"/>
    </source>
</evidence>
<organism evidence="1 2">
    <name type="scientific">Capronia coronata CBS 617.96</name>
    <dbReference type="NCBI Taxonomy" id="1182541"/>
    <lineage>
        <taxon>Eukaryota</taxon>
        <taxon>Fungi</taxon>
        <taxon>Dikarya</taxon>
        <taxon>Ascomycota</taxon>
        <taxon>Pezizomycotina</taxon>
        <taxon>Eurotiomycetes</taxon>
        <taxon>Chaetothyriomycetidae</taxon>
        <taxon>Chaetothyriales</taxon>
        <taxon>Herpotrichiellaceae</taxon>
        <taxon>Capronia</taxon>
    </lineage>
</organism>
<dbReference type="SUPFAM" id="SSF56112">
    <property type="entry name" value="Protein kinase-like (PK-like)"/>
    <property type="match status" value="1"/>
</dbReference>
<proteinExistence type="predicted"/>
<dbReference type="EMBL" id="AMWN01000007">
    <property type="protein sequence ID" value="EXJ81829.1"/>
    <property type="molecule type" value="Genomic_DNA"/>
</dbReference>
<gene>
    <name evidence="1" type="ORF">A1O1_07894</name>
</gene>
<accession>W9YHT9</accession>
<dbReference type="HOGENOM" id="CLU_1069566_0_0_1"/>
<dbReference type="RefSeq" id="XP_007726950.1">
    <property type="nucleotide sequence ID" value="XM_007728760.1"/>
</dbReference>
<protein>
    <recommendedName>
        <fullName evidence="3">Aminoglycoside phosphotransferase domain-containing protein</fullName>
    </recommendedName>
</protein>
<dbReference type="AlphaFoldDB" id="W9YHT9"/>
<evidence type="ECO:0000313" key="2">
    <source>
        <dbReference type="Proteomes" id="UP000019484"/>
    </source>
</evidence>
<reference evidence="1 2" key="1">
    <citation type="submission" date="2013-03" db="EMBL/GenBank/DDBJ databases">
        <title>The Genome Sequence of Capronia coronata CBS 617.96.</title>
        <authorList>
            <consortium name="The Broad Institute Genomics Platform"/>
            <person name="Cuomo C."/>
            <person name="de Hoog S."/>
            <person name="Gorbushina A."/>
            <person name="Walker B."/>
            <person name="Young S.K."/>
            <person name="Zeng Q."/>
            <person name="Gargeya S."/>
            <person name="Fitzgerald M."/>
            <person name="Haas B."/>
            <person name="Abouelleil A."/>
            <person name="Allen A.W."/>
            <person name="Alvarado L."/>
            <person name="Arachchi H.M."/>
            <person name="Berlin A.M."/>
            <person name="Chapman S.B."/>
            <person name="Gainer-Dewar J."/>
            <person name="Goldberg J."/>
            <person name="Griggs A."/>
            <person name="Gujja S."/>
            <person name="Hansen M."/>
            <person name="Howarth C."/>
            <person name="Imamovic A."/>
            <person name="Ireland A."/>
            <person name="Larimer J."/>
            <person name="McCowan C."/>
            <person name="Murphy C."/>
            <person name="Pearson M."/>
            <person name="Poon T.W."/>
            <person name="Priest M."/>
            <person name="Roberts A."/>
            <person name="Saif S."/>
            <person name="Shea T."/>
            <person name="Sisk P."/>
            <person name="Sykes S."/>
            <person name="Wortman J."/>
            <person name="Nusbaum C."/>
            <person name="Birren B."/>
        </authorList>
    </citation>
    <scope>NUCLEOTIDE SEQUENCE [LARGE SCALE GENOMIC DNA]</scope>
    <source>
        <strain evidence="1 2">CBS 617.96</strain>
    </source>
</reference>
<dbReference type="InterPro" id="IPR011009">
    <property type="entry name" value="Kinase-like_dom_sf"/>
</dbReference>